<proteinExistence type="predicted"/>
<organism evidence="3 4">
    <name type="scientific">Cereibacter ovatus</name>
    <dbReference type="NCBI Taxonomy" id="439529"/>
    <lineage>
        <taxon>Bacteria</taxon>
        <taxon>Pseudomonadati</taxon>
        <taxon>Pseudomonadota</taxon>
        <taxon>Alphaproteobacteria</taxon>
        <taxon>Rhodobacterales</taxon>
        <taxon>Paracoccaceae</taxon>
        <taxon>Cereibacter</taxon>
    </lineage>
</organism>
<dbReference type="Pfam" id="PF08495">
    <property type="entry name" value="FIST"/>
    <property type="match status" value="1"/>
</dbReference>
<dbReference type="Pfam" id="PF10442">
    <property type="entry name" value="FIST_C"/>
    <property type="match status" value="1"/>
</dbReference>
<dbReference type="SMART" id="SM00897">
    <property type="entry name" value="FIST"/>
    <property type="match status" value="1"/>
</dbReference>
<accession>A0A285CJ56</accession>
<evidence type="ECO:0000259" key="2">
    <source>
        <dbReference type="SMART" id="SM01204"/>
    </source>
</evidence>
<reference evidence="4" key="1">
    <citation type="submission" date="2017-08" db="EMBL/GenBank/DDBJ databases">
        <authorList>
            <person name="Varghese N."/>
            <person name="Submissions S."/>
        </authorList>
    </citation>
    <scope>NUCLEOTIDE SEQUENCE [LARGE SCALE GENOMIC DNA]</scope>
    <source>
        <strain evidence="4">JA234</strain>
    </source>
</reference>
<evidence type="ECO:0000259" key="1">
    <source>
        <dbReference type="SMART" id="SM00897"/>
    </source>
</evidence>
<sequence>MAEGLLADCAVPDLGSGLPVVLSEPGDAPDLVARLLAGLGPAAPAAVLLFASPATDLPGLAAGLHAGLGGATVIGCSSAGEFACDGYGTGRVVAVGLPASHFRTEAIWLKPLSGLAVSDWMADLRALLTRFEGQPHRHRFGLLLIDGLSRQEELVAATVDAVAHRLPVLGGSAGDGLRFAETCLVLDRDSHPDSAIFAVVETDFALEQVVFDHFSPSGERMVVTAAVPEERLILEINAEPAAEEYARLIGLPVQALNPRSFAENPLLVRMGGQYHVRAIREVTPEGGLTLMSSIETGVLLALGRADDLTHGFEARLQALGRRPVLILAFDCILRRLALEQAGLEPAVARIFADWRIAGFNTYGEQHGGVHVNQTFVGLALMRPDHAA</sequence>
<dbReference type="InterPro" id="IPR019494">
    <property type="entry name" value="FIST_C"/>
</dbReference>
<feature type="domain" description="FIST C-domain" evidence="2">
    <location>
        <begin position="241"/>
        <end position="368"/>
    </location>
</feature>
<dbReference type="AlphaFoldDB" id="A0A285CJ56"/>
<dbReference type="SMART" id="SM01204">
    <property type="entry name" value="FIST_C"/>
    <property type="match status" value="1"/>
</dbReference>
<dbReference type="EMBL" id="OAOQ01000001">
    <property type="protein sequence ID" value="SNX67560.1"/>
    <property type="molecule type" value="Genomic_DNA"/>
</dbReference>
<evidence type="ECO:0000313" key="3">
    <source>
        <dbReference type="EMBL" id="SNX67560.1"/>
    </source>
</evidence>
<protein>
    <recommendedName>
        <fullName evidence="5">GfdT</fullName>
    </recommendedName>
</protein>
<feature type="domain" description="FIST" evidence="1">
    <location>
        <begin position="43"/>
        <end position="240"/>
    </location>
</feature>
<dbReference type="PANTHER" id="PTHR40252:SF2">
    <property type="entry name" value="BLR0328 PROTEIN"/>
    <property type="match status" value="1"/>
</dbReference>
<gene>
    <name evidence="3" type="ORF">SAMN05878503_101196</name>
</gene>
<evidence type="ECO:0000313" key="4">
    <source>
        <dbReference type="Proteomes" id="UP000219467"/>
    </source>
</evidence>
<dbReference type="PANTHER" id="PTHR40252">
    <property type="entry name" value="BLR0328 PROTEIN"/>
    <property type="match status" value="1"/>
</dbReference>
<dbReference type="Proteomes" id="UP000219467">
    <property type="component" value="Unassembled WGS sequence"/>
</dbReference>
<keyword evidence="4" id="KW-1185">Reference proteome</keyword>
<dbReference type="OrthoDB" id="9807948at2"/>
<evidence type="ECO:0008006" key="5">
    <source>
        <dbReference type="Google" id="ProtNLM"/>
    </source>
</evidence>
<name>A0A285CJ56_9RHOB</name>
<dbReference type="InterPro" id="IPR013702">
    <property type="entry name" value="FIST_domain_N"/>
</dbReference>